<name>A0AAQ3L6Z9_9BACT</name>
<dbReference type="EMBL" id="CP136920">
    <property type="protein sequence ID" value="WOO40161.1"/>
    <property type="molecule type" value="Genomic_DNA"/>
</dbReference>
<proteinExistence type="predicted"/>
<organism evidence="1 2">
    <name type="scientific">Rubellicoccus peritrichatus</name>
    <dbReference type="NCBI Taxonomy" id="3080537"/>
    <lineage>
        <taxon>Bacteria</taxon>
        <taxon>Pseudomonadati</taxon>
        <taxon>Verrucomicrobiota</taxon>
        <taxon>Opitutia</taxon>
        <taxon>Puniceicoccales</taxon>
        <taxon>Cerasicoccaceae</taxon>
        <taxon>Rubellicoccus</taxon>
    </lineage>
</organism>
<sequence>MDIVFEELDYCETHMGDLMLRKRSIPSLDGKIIYEVKLGEEFLMSSLFHDAEVALSHLGLDSFGTKQVDVVVGGLGLGYTAQAALEFPNLRSLTVIEGLSEVIGWHKRGLVPLGEKLTQDSRCRLLHGDFFELAQSANLDPEHAGRKFHAILLDIDHTPEHFLHLSHGGFYQPEGLEKMARHLHPGGVFALWSDDKPDEGFCKVLESVFASVEAHLVEFDNPILGGTSSNSVYVAYAQ</sequence>
<dbReference type="InterPro" id="IPR029063">
    <property type="entry name" value="SAM-dependent_MTases_sf"/>
</dbReference>
<keyword evidence="2" id="KW-1185">Reference proteome</keyword>
<evidence type="ECO:0000313" key="2">
    <source>
        <dbReference type="Proteomes" id="UP001304300"/>
    </source>
</evidence>
<gene>
    <name evidence="1" type="ORF">RZN69_16185</name>
</gene>
<dbReference type="CDD" id="cd02440">
    <property type="entry name" value="AdoMet_MTases"/>
    <property type="match status" value="1"/>
</dbReference>
<dbReference type="SUPFAM" id="SSF53335">
    <property type="entry name" value="S-adenosyl-L-methionine-dependent methyltransferases"/>
    <property type="match status" value="1"/>
</dbReference>
<accession>A0AAQ3L6Z9</accession>
<dbReference type="Proteomes" id="UP001304300">
    <property type="component" value="Chromosome"/>
</dbReference>
<evidence type="ECO:0008006" key="3">
    <source>
        <dbReference type="Google" id="ProtNLM"/>
    </source>
</evidence>
<dbReference type="AlphaFoldDB" id="A0AAQ3L6Z9"/>
<dbReference type="Gene3D" id="3.40.50.150">
    <property type="entry name" value="Vaccinia Virus protein VP39"/>
    <property type="match status" value="1"/>
</dbReference>
<evidence type="ECO:0000313" key="1">
    <source>
        <dbReference type="EMBL" id="WOO40161.1"/>
    </source>
</evidence>
<protein>
    <recommendedName>
        <fullName evidence="3">Spermidine synthase</fullName>
    </recommendedName>
</protein>
<dbReference type="RefSeq" id="WP_317832293.1">
    <property type="nucleotide sequence ID" value="NZ_CP136920.1"/>
</dbReference>
<reference evidence="1 2" key="1">
    <citation type="submission" date="2023-10" db="EMBL/GenBank/DDBJ databases">
        <title>Rubellicoccus peritrichatus gen. nov., sp. nov., isolated from an algae of coral reef tank.</title>
        <authorList>
            <person name="Luo J."/>
        </authorList>
    </citation>
    <scope>NUCLEOTIDE SEQUENCE [LARGE SCALE GENOMIC DNA]</scope>
    <source>
        <strain evidence="1 2">CR14</strain>
    </source>
</reference>
<dbReference type="KEGG" id="puo:RZN69_16185"/>